<dbReference type="RefSeq" id="WP_127049264.1">
    <property type="nucleotide sequence ID" value="NZ_RZGZ01000002.1"/>
</dbReference>
<organism evidence="1 2">
    <name type="scientific">Labedella endophytica</name>
    <dbReference type="NCBI Taxonomy" id="1523160"/>
    <lineage>
        <taxon>Bacteria</taxon>
        <taxon>Bacillati</taxon>
        <taxon>Actinomycetota</taxon>
        <taxon>Actinomycetes</taxon>
        <taxon>Micrococcales</taxon>
        <taxon>Microbacteriaceae</taxon>
        <taxon>Labedella</taxon>
    </lineage>
</organism>
<dbReference type="AlphaFoldDB" id="A0A3S0VU67"/>
<evidence type="ECO:0000313" key="2">
    <source>
        <dbReference type="Proteomes" id="UP000274909"/>
    </source>
</evidence>
<sequence>MSDHARTLSRLRRALAARPVALGAIVAAVLLGAAAIAGPAAATVWDASTEDAAVEPTSITVVDVPYRSEIGVSPAEGWTIADCAGVVAPAGIGVTCEPTTLTFSAPDFDPELERQDVPVTLTTGATTLTVVYRVGLAPPESPVIESRTAPTPFAQGSRVLIPLSDLEVLCTLCGAEGGPRILAGSVSPASAGTLGVTSTHVVFAAAPDFTGDVELSVRAVDDLGQESQDAALTVSLYPTGPSTLTALHTVVTSERDGTTEIDLAALAASSGEDAPVIAGCGTAVLGTVVCRADGTAEFRSTDAPVDQFSFSVVTADGEQTSGSVTLVSGALATAPLPGPVASRGLPEAQTVVPTRVPVEDTPDTDASVFDGLIGLLDRASG</sequence>
<gene>
    <name evidence="1" type="ORF">ELQ94_08850</name>
</gene>
<dbReference type="OrthoDB" id="5047204at2"/>
<evidence type="ECO:0000313" key="1">
    <source>
        <dbReference type="EMBL" id="RUR01585.1"/>
    </source>
</evidence>
<accession>A0A3S0VU67</accession>
<dbReference type="Proteomes" id="UP000274909">
    <property type="component" value="Unassembled WGS sequence"/>
</dbReference>
<protein>
    <submittedName>
        <fullName evidence="1">Uncharacterized protein</fullName>
    </submittedName>
</protein>
<dbReference type="EMBL" id="RZGZ01000002">
    <property type="protein sequence ID" value="RUR01585.1"/>
    <property type="molecule type" value="Genomic_DNA"/>
</dbReference>
<keyword evidence="2" id="KW-1185">Reference proteome</keyword>
<reference evidence="1 2" key="1">
    <citation type="submission" date="2018-12" db="EMBL/GenBank/DDBJ databases">
        <authorList>
            <person name="Li F."/>
        </authorList>
    </citation>
    <scope>NUCLEOTIDE SEQUENCE [LARGE SCALE GENOMIC DNA]</scope>
    <source>
        <strain evidence="1 2">EGI 6500705</strain>
    </source>
</reference>
<proteinExistence type="predicted"/>
<name>A0A3S0VU67_9MICO</name>
<comment type="caution">
    <text evidence="1">The sequence shown here is derived from an EMBL/GenBank/DDBJ whole genome shotgun (WGS) entry which is preliminary data.</text>
</comment>